<evidence type="ECO:0000313" key="2">
    <source>
        <dbReference type="EMBL" id="MFD1805181.1"/>
    </source>
</evidence>
<keyword evidence="1" id="KW-1133">Transmembrane helix</keyword>
<sequence length="175" mass="20462">MLNYLTNPDTLFGKLLSLSFIRRTILLVLLVIVGWVYTIFQISQQYQQIRQIGVELTEQTQHLQHKQQILASLKQHMAQSALTPILTNKVVKINQYIQQYSDKIILHSTEWAFHSFPQLNLQFQSYFADFQQFLTALLLQYPQLRLNKLQLVKSEYVEGGSIQADILLQLQPIEE</sequence>
<dbReference type="Proteomes" id="UP001597420">
    <property type="component" value="Unassembled WGS sequence"/>
</dbReference>
<reference evidence="3" key="1">
    <citation type="journal article" date="2019" name="Int. J. Syst. Evol. Microbiol.">
        <title>The Global Catalogue of Microorganisms (GCM) 10K type strain sequencing project: providing services to taxonomists for standard genome sequencing and annotation.</title>
        <authorList>
            <consortium name="The Broad Institute Genomics Platform"/>
            <consortium name="The Broad Institute Genome Sequencing Center for Infectious Disease"/>
            <person name="Wu L."/>
            <person name="Ma J."/>
        </authorList>
    </citation>
    <scope>NUCLEOTIDE SEQUENCE [LARGE SCALE GENOMIC DNA]</scope>
    <source>
        <strain evidence="3">CCM 7950</strain>
    </source>
</reference>
<protein>
    <submittedName>
        <fullName evidence="2">Uncharacterized protein</fullName>
    </submittedName>
</protein>
<organism evidence="2 3">
    <name type="scientific">Pasteurella oralis</name>
    <dbReference type="NCBI Taxonomy" id="1071947"/>
    <lineage>
        <taxon>Bacteria</taxon>
        <taxon>Pseudomonadati</taxon>
        <taxon>Pseudomonadota</taxon>
        <taxon>Gammaproteobacteria</taxon>
        <taxon>Pasteurellales</taxon>
        <taxon>Pasteurellaceae</taxon>
        <taxon>Pasteurella</taxon>
    </lineage>
</organism>
<name>A0ABW4NRQ0_9PAST</name>
<accession>A0ABW4NRQ0</accession>
<comment type="caution">
    <text evidence="2">The sequence shown here is derived from an EMBL/GenBank/DDBJ whole genome shotgun (WGS) entry which is preliminary data.</text>
</comment>
<gene>
    <name evidence="2" type="ORF">ACFSAV_02115</name>
</gene>
<dbReference type="EMBL" id="JBHUFP010000004">
    <property type="protein sequence ID" value="MFD1805181.1"/>
    <property type="molecule type" value="Genomic_DNA"/>
</dbReference>
<keyword evidence="1" id="KW-0812">Transmembrane</keyword>
<dbReference type="RefSeq" id="WP_379095666.1">
    <property type="nucleotide sequence ID" value="NZ_JBHUFP010000004.1"/>
</dbReference>
<proteinExistence type="predicted"/>
<keyword evidence="3" id="KW-1185">Reference proteome</keyword>
<evidence type="ECO:0000313" key="3">
    <source>
        <dbReference type="Proteomes" id="UP001597420"/>
    </source>
</evidence>
<keyword evidence="1" id="KW-0472">Membrane</keyword>
<feature type="transmembrane region" description="Helical" evidence="1">
    <location>
        <begin position="20"/>
        <end position="40"/>
    </location>
</feature>
<evidence type="ECO:0000256" key="1">
    <source>
        <dbReference type="SAM" id="Phobius"/>
    </source>
</evidence>